<keyword evidence="2" id="KW-0472">Membrane</keyword>
<keyword evidence="2" id="KW-1133">Transmembrane helix</keyword>
<evidence type="ECO:0000313" key="3">
    <source>
        <dbReference type="EMBL" id="MPC23899.1"/>
    </source>
</evidence>
<dbReference type="AlphaFoldDB" id="A0A5B7DS23"/>
<gene>
    <name evidence="3" type="ORF">E2C01_016966</name>
</gene>
<name>A0A5B7DS23_PORTR</name>
<sequence>MIVAKAGQRGKQGARLTHSPAAESKVGRELGHFMRSVHDMRQAGNGGCVVVSVVVVVAAVVVVPDVVVVVVVEVAGGGLAALVDSTSPAEVVSKFSAAVETSCGDPDVVSFESESATVSWFPQRTLHLTPLMHSCSVGLKTGTLAGQMNGRATSLPS</sequence>
<evidence type="ECO:0000313" key="4">
    <source>
        <dbReference type="Proteomes" id="UP000324222"/>
    </source>
</evidence>
<dbReference type="Proteomes" id="UP000324222">
    <property type="component" value="Unassembled WGS sequence"/>
</dbReference>
<protein>
    <submittedName>
        <fullName evidence="3">Uncharacterized protein</fullName>
    </submittedName>
</protein>
<comment type="caution">
    <text evidence="3">The sequence shown here is derived from an EMBL/GenBank/DDBJ whole genome shotgun (WGS) entry which is preliminary data.</text>
</comment>
<keyword evidence="4" id="KW-1185">Reference proteome</keyword>
<evidence type="ECO:0000256" key="2">
    <source>
        <dbReference type="SAM" id="Phobius"/>
    </source>
</evidence>
<feature type="transmembrane region" description="Helical" evidence="2">
    <location>
        <begin position="43"/>
        <end position="63"/>
    </location>
</feature>
<keyword evidence="2" id="KW-0812">Transmembrane</keyword>
<evidence type="ECO:0000256" key="1">
    <source>
        <dbReference type="SAM" id="MobiDB-lite"/>
    </source>
</evidence>
<proteinExistence type="predicted"/>
<organism evidence="3 4">
    <name type="scientific">Portunus trituberculatus</name>
    <name type="common">Swimming crab</name>
    <name type="synonym">Neptunus trituberculatus</name>
    <dbReference type="NCBI Taxonomy" id="210409"/>
    <lineage>
        <taxon>Eukaryota</taxon>
        <taxon>Metazoa</taxon>
        <taxon>Ecdysozoa</taxon>
        <taxon>Arthropoda</taxon>
        <taxon>Crustacea</taxon>
        <taxon>Multicrustacea</taxon>
        <taxon>Malacostraca</taxon>
        <taxon>Eumalacostraca</taxon>
        <taxon>Eucarida</taxon>
        <taxon>Decapoda</taxon>
        <taxon>Pleocyemata</taxon>
        <taxon>Brachyura</taxon>
        <taxon>Eubrachyura</taxon>
        <taxon>Portunoidea</taxon>
        <taxon>Portunidae</taxon>
        <taxon>Portuninae</taxon>
        <taxon>Portunus</taxon>
    </lineage>
</organism>
<reference evidence="3 4" key="1">
    <citation type="submission" date="2019-05" db="EMBL/GenBank/DDBJ databases">
        <title>Another draft genome of Portunus trituberculatus and its Hox gene families provides insights of decapod evolution.</title>
        <authorList>
            <person name="Jeong J.-H."/>
            <person name="Song I."/>
            <person name="Kim S."/>
            <person name="Choi T."/>
            <person name="Kim D."/>
            <person name="Ryu S."/>
            <person name="Kim W."/>
        </authorList>
    </citation>
    <scope>NUCLEOTIDE SEQUENCE [LARGE SCALE GENOMIC DNA]</scope>
    <source>
        <tissue evidence="3">Muscle</tissue>
    </source>
</reference>
<feature type="region of interest" description="Disordered" evidence="1">
    <location>
        <begin position="1"/>
        <end position="23"/>
    </location>
</feature>
<dbReference type="EMBL" id="VSRR010001265">
    <property type="protein sequence ID" value="MPC23899.1"/>
    <property type="molecule type" value="Genomic_DNA"/>
</dbReference>
<accession>A0A5B7DS23</accession>